<comment type="caution">
    <text evidence="2">The sequence shown here is derived from an EMBL/GenBank/DDBJ whole genome shotgun (WGS) entry which is preliminary data.</text>
</comment>
<evidence type="ECO:0000313" key="2">
    <source>
        <dbReference type="EMBL" id="MBD2869168.1"/>
    </source>
</evidence>
<organism evidence="2 3">
    <name type="scientific">Paenibacillus arenilitoris</name>
    <dbReference type="NCBI Taxonomy" id="2772299"/>
    <lineage>
        <taxon>Bacteria</taxon>
        <taxon>Bacillati</taxon>
        <taxon>Bacillota</taxon>
        <taxon>Bacilli</taxon>
        <taxon>Bacillales</taxon>
        <taxon>Paenibacillaceae</taxon>
        <taxon>Paenibacillus</taxon>
    </lineage>
</organism>
<dbReference type="SUPFAM" id="SSF88723">
    <property type="entry name" value="PIN domain-like"/>
    <property type="match status" value="1"/>
</dbReference>
<dbReference type="CDD" id="cd18683">
    <property type="entry name" value="PIN_VapC-like"/>
    <property type="match status" value="1"/>
</dbReference>
<reference evidence="2" key="1">
    <citation type="submission" date="2020-09" db="EMBL/GenBank/DDBJ databases">
        <title>A novel bacterium of genus Paenibacillus, isolated from South China Sea.</title>
        <authorList>
            <person name="Huang H."/>
            <person name="Mo K."/>
            <person name="Hu Y."/>
        </authorList>
    </citation>
    <scope>NUCLEOTIDE SEQUENCE</scope>
    <source>
        <strain evidence="2">IB182493</strain>
    </source>
</reference>
<accession>A0A927CM86</accession>
<proteinExistence type="predicted"/>
<dbReference type="Gene3D" id="3.40.50.1010">
    <property type="entry name" value="5'-nuclease"/>
    <property type="match status" value="1"/>
</dbReference>
<evidence type="ECO:0000313" key="3">
    <source>
        <dbReference type="Proteomes" id="UP000632125"/>
    </source>
</evidence>
<dbReference type="InterPro" id="IPR002716">
    <property type="entry name" value="PIN_dom"/>
</dbReference>
<keyword evidence="3" id="KW-1185">Reference proteome</keyword>
<name>A0A927CM86_9BACL</name>
<dbReference type="EMBL" id="JACXIY010000013">
    <property type="protein sequence ID" value="MBD2869168.1"/>
    <property type="molecule type" value="Genomic_DNA"/>
</dbReference>
<sequence>MKQTFLADTNIITRLLLNDDPLQSEAIVRLIDEDKITLVVTTAVIAELCWLLKSYYKFSREKIAHALLELLDHEDIIVQEPVVKTALEVHGERNVDFVDAYLAEKSRADKHPVLTWDKDFKKLRCEYYKPDKI</sequence>
<dbReference type="RefSeq" id="WP_190861038.1">
    <property type="nucleotide sequence ID" value="NZ_JACXIY010000013.1"/>
</dbReference>
<evidence type="ECO:0000259" key="1">
    <source>
        <dbReference type="Pfam" id="PF01850"/>
    </source>
</evidence>
<protein>
    <submittedName>
        <fullName evidence="2">Type II toxin-antitoxin system VapC family toxin</fullName>
    </submittedName>
</protein>
<feature type="domain" description="PIN" evidence="1">
    <location>
        <begin position="7"/>
        <end position="123"/>
    </location>
</feature>
<dbReference type="PANTHER" id="PTHR39664:SF2">
    <property type="entry name" value="NUCLEIC ACID-BINDING PROTEIN, CONTAINING PIN DOMAIN-RELATED"/>
    <property type="match status" value="1"/>
</dbReference>
<dbReference type="Pfam" id="PF01850">
    <property type="entry name" value="PIN"/>
    <property type="match status" value="1"/>
</dbReference>
<dbReference type="PANTHER" id="PTHR39664">
    <property type="match status" value="1"/>
</dbReference>
<dbReference type="AlphaFoldDB" id="A0A927CM86"/>
<dbReference type="Proteomes" id="UP000632125">
    <property type="component" value="Unassembled WGS sequence"/>
</dbReference>
<dbReference type="InterPro" id="IPR029060">
    <property type="entry name" value="PIN-like_dom_sf"/>
</dbReference>
<gene>
    <name evidence="2" type="ORF">IDH41_11325</name>
</gene>